<dbReference type="PANTHER" id="PTHR37422">
    <property type="entry name" value="TEICHURONIC ACID BIOSYNTHESIS PROTEIN TUAE"/>
    <property type="match status" value="1"/>
</dbReference>
<dbReference type="InterPro" id="IPR021797">
    <property type="entry name" value="Wzy_C_2"/>
</dbReference>
<dbReference type="InterPro" id="IPR051533">
    <property type="entry name" value="WaaL-like"/>
</dbReference>
<sequence length="550" mass="62723">MNKVFLLISALALGLAYLLPYHQTPWPTFGSEILSLIAAATLLFASHQKMIKIEKPQILLLPLMLIPAVQFLFGQILYLSNALACLNYAILFWAMIVVGYNLSDTPKNREQLFSAICAFFIVIGLASSVIAFCQWLSISSYFSGLMYPLKGNRPYANLAQPNNLATLFSLSLMACLYFYETQKIKTQYLFPIALLLVFSLALTQSRTSWIMCLFVLGYWSIKQFKRPHLMHFPKLAMWIGFFIVCIFFLPYLNQGVSAVFGQQVTETTSVVNRATSGFMRLEMWTQVLIAIGEHPWLGYGWNQTGMAQIAAFDIYPTHEWYKSAHNMVLDLLVWNGIPLGLLIIFYFVAWLYWLNKGVKEHISIVATLMVCAVLIHGMLEYPLHYAYFLLPVGVLLGIIQGQYTRLPSVTIHAKWLWLVGALSIAGAIISVKDYILYKQQSAIVAQKTPINPTQQKILDQDILLLTQFKERIWWIQLDSQTQMSNEQLAHIGKMVANLASKYDLLKYAQVLAFNGHRQEAEHQLWILKELHKEEHRYADLLKPSGVDAKK</sequence>
<keyword evidence="9" id="KW-1185">Reference proteome</keyword>
<feature type="transmembrane region" description="Helical" evidence="5">
    <location>
        <begin position="236"/>
        <end position="252"/>
    </location>
</feature>
<evidence type="ECO:0000259" key="6">
    <source>
        <dbReference type="Pfam" id="PF04932"/>
    </source>
</evidence>
<keyword evidence="2 5" id="KW-0812">Transmembrane</keyword>
<gene>
    <name evidence="8" type="ORF">G8E00_14365</name>
</gene>
<dbReference type="Pfam" id="PF04932">
    <property type="entry name" value="Wzy_C"/>
    <property type="match status" value="1"/>
</dbReference>
<feature type="transmembrane region" description="Helical" evidence="5">
    <location>
        <begin position="331"/>
        <end position="354"/>
    </location>
</feature>
<feature type="transmembrane region" description="Helical" evidence="5">
    <location>
        <begin position="86"/>
        <end position="103"/>
    </location>
</feature>
<evidence type="ECO:0000313" key="9">
    <source>
        <dbReference type="Proteomes" id="UP000502297"/>
    </source>
</evidence>
<protein>
    <submittedName>
        <fullName evidence="8">O-antigen ligase family protein</fullName>
    </submittedName>
</protein>
<feature type="transmembrane region" description="Helical" evidence="5">
    <location>
        <begin position="385"/>
        <end position="403"/>
    </location>
</feature>
<keyword evidence="3 5" id="KW-1133">Transmembrane helix</keyword>
<dbReference type="EMBL" id="CP049801">
    <property type="protein sequence ID" value="QIO07035.1"/>
    <property type="molecule type" value="Genomic_DNA"/>
</dbReference>
<dbReference type="Pfam" id="PF11846">
    <property type="entry name" value="Wzy_C_2"/>
    <property type="match status" value="1"/>
</dbReference>
<feature type="transmembrane region" description="Helical" evidence="5">
    <location>
        <begin position="415"/>
        <end position="437"/>
    </location>
</feature>
<dbReference type="Proteomes" id="UP000502297">
    <property type="component" value="Chromosome"/>
</dbReference>
<keyword evidence="8" id="KW-0436">Ligase</keyword>
<evidence type="ECO:0000256" key="5">
    <source>
        <dbReference type="SAM" id="Phobius"/>
    </source>
</evidence>
<proteinExistence type="predicted"/>
<evidence type="ECO:0000256" key="1">
    <source>
        <dbReference type="ARBA" id="ARBA00004141"/>
    </source>
</evidence>
<evidence type="ECO:0000256" key="2">
    <source>
        <dbReference type="ARBA" id="ARBA00022692"/>
    </source>
</evidence>
<dbReference type="InterPro" id="IPR007016">
    <property type="entry name" value="O-antigen_ligase-rel_domated"/>
</dbReference>
<feature type="transmembrane region" description="Helical" evidence="5">
    <location>
        <begin position="158"/>
        <end position="179"/>
    </location>
</feature>
<keyword evidence="4 5" id="KW-0472">Membrane</keyword>
<feature type="transmembrane region" description="Helical" evidence="5">
    <location>
        <begin position="58"/>
        <end position="80"/>
    </location>
</feature>
<feature type="domain" description="O-antigen ligase-related" evidence="6">
    <location>
        <begin position="192"/>
        <end position="344"/>
    </location>
</feature>
<dbReference type="GO" id="GO:0016874">
    <property type="term" value="F:ligase activity"/>
    <property type="evidence" value="ECO:0007669"/>
    <property type="project" value="UniProtKB-KW"/>
</dbReference>
<feature type="domain" description="Virulence factor membrane-bound polymerase C-terminal" evidence="7">
    <location>
        <begin position="367"/>
        <end position="535"/>
    </location>
</feature>
<accession>A0A6G8RYU3</accession>
<evidence type="ECO:0000259" key="7">
    <source>
        <dbReference type="Pfam" id="PF11846"/>
    </source>
</evidence>
<name>A0A6G8RYU3_9GAMM</name>
<dbReference type="RefSeq" id="WP_166225699.1">
    <property type="nucleotide sequence ID" value="NZ_CP049801.1"/>
</dbReference>
<feature type="transmembrane region" description="Helical" evidence="5">
    <location>
        <begin position="115"/>
        <end position="138"/>
    </location>
</feature>
<feature type="transmembrane region" description="Helical" evidence="5">
    <location>
        <begin position="28"/>
        <end position="46"/>
    </location>
</feature>
<comment type="subcellular location">
    <subcellularLocation>
        <location evidence="1">Membrane</location>
        <topology evidence="1">Multi-pass membrane protein</topology>
    </subcellularLocation>
</comment>
<organism evidence="8 9">
    <name type="scientific">Acinetobacter shaoyimingii</name>
    <dbReference type="NCBI Taxonomy" id="2715164"/>
    <lineage>
        <taxon>Bacteria</taxon>
        <taxon>Pseudomonadati</taxon>
        <taxon>Pseudomonadota</taxon>
        <taxon>Gammaproteobacteria</taxon>
        <taxon>Moraxellales</taxon>
        <taxon>Moraxellaceae</taxon>
        <taxon>Acinetobacter</taxon>
    </lineage>
</organism>
<dbReference type="KEGG" id="asha:G8E00_14365"/>
<feature type="transmembrane region" description="Helical" evidence="5">
    <location>
        <begin position="361"/>
        <end position="379"/>
    </location>
</feature>
<dbReference type="AlphaFoldDB" id="A0A6G8RYU3"/>
<dbReference type="GO" id="GO:0016020">
    <property type="term" value="C:membrane"/>
    <property type="evidence" value="ECO:0007669"/>
    <property type="project" value="UniProtKB-SubCell"/>
</dbReference>
<evidence type="ECO:0000256" key="3">
    <source>
        <dbReference type="ARBA" id="ARBA00022989"/>
    </source>
</evidence>
<evidence type="ECO:0000313" key="8">
    <source>
        <dbReference type="EMBL" id="QIO07035.1"/>
    </source>
</evidence>
<reference evidence="8 9" key="1">
    <citation type="submission" date="2020-03" db="EMBL/GenBank/DDBJ databases">
        <authorList>
            <person name="Zhu W."/>
        </authorList>
    </citation>
    <scope>NUCLEOTIDE SEQUENCE [LARGE SCALE GENOMIC DNA]</scope>
    <source>
        <strain evidence="8 9">323-1</strain>
    </source>
</reference>
<dbReference type="PANTHER" id="PTHR37422:SF13">
    <property type="entry name" value="LIPOPOLYSACCHARIDE BIOSYNTHESIS PROTEIN PA4999-RELATED"/>
    <property type="match status" value="1"/>
</dbReference>
<evidence type="ECO:0000256" key="4">
    <source>
        <dbReference type="ARBA" id="ARBA00023136"/>
    </source>
</evidence>